<keyword evidence="3" id="KW-1185">Reference proteome</keyword>
<gene>
    <name evidence="2" type="ORF">PES01_10830</name>
</gene>
<sequence>MKVRNFTRQTIRVTAPIGGHVLLVRSGETRDVPAHLEDAAIRSGLVPLEDIELQSEREAAILAEEKAKAEAQAKEEAKAAEEQAAALEEAARKAKASEAAKKAAATRAANKAAGK</sequence>
<evidence type="ECO:0000256" key="1">
    <source>
        <dbReference type="SAM" id="MobiDB-lite"/>
    </source>
</evidence>
<protein>
    <submittedName>
        <fullName evidence="2">Uncharacterized protein</fullName>
    </submittedName>
</protein>
<dbReference type="Proteomes" id="UP000321419">
    <property type="component" value="Unassembled WGS sequence"/>
</dbReference>
<evidence type="ECO:0000313" key="2">
    <source>
        <dbReference type="EMBL" id="GEK54238.1"/>
    </source>
</evidence>
<evidence type="ECO:0000313" key="3">
    <source>
        <dbReference type="Proteomes" id="UP000321419"/>
    </source>
</evidence>
<feature type="region of interest" description="Disordered" evidence="1">
    <location>
        <begin position="70"/>
        <end position="115"/>
    </location>
</feature>
<feature type="compositionally biased region" description="Basic and acidic residues" evidence="1">
    <location>
        <begin position="89"/>
        <end position="101"/>
    </location>
</feature>
<name>A0A510XT84_9GAMM</name>
<reference evidence="2 3" key="1">
    <citation type="submission" date="2019-07" db="EMBL/GenBank/DDBJ databases">
        <title>Whole genome shotgun sequence of Pseudoalteromonas espejiana NBRC 102222.</title>
        <authorList>
            <person name="Hosoyama A."/>
            <person name="Uohara A."/>
            <person name="Ohji S."/>
            <person name="Ichikawa N."/>
        </authorList>
    </citation>
    <scope>NUCLEOTIDE SEQUENCE [LARGE SCALE GENOMIC DNA]</scope>
    <source>
        <strain evidence="2 3">NBRC 102222</strain>
    </source>
</reference>
<dbReference type="AlphaFoldDB" id="A0A510XT84"/>
<feature type="compositionally biased region" description="Basic and acidic residues" evidence="1">
    <location>
        <begin position="70"/>
        <end position="81"/>
    </location>
</feature>
<organism evidence="2 3">
    <name type="scientific">Pseudoalteromonas espejiana</name>
    <dbReference type="NCBI Taxonomy" id="28107"/>
    <lineage>
        <taxon>Bacteria</taxon>
        <taxon>Pseudomonadati</taxon>
        <taxon>Pseudomonadota</taxon>
        <taxon>Gammaproteobacteria</taxon>
        <taxon>Alteromonadales</taxon>
        <taxon>Pseudoalteromonadaceae</taxon>
        <taxon>Pseudoalteromonas</taxon>
    </lineage>
</organism>
<proteinExistence type="predicted"/>
<comment type="caution">
    <text evidence="2">The sequence shown here is derived from an EMBL/GenBank/DDBJ whole genome shotgun (WGS) entry which is preliminary data.</text>
</comment>
<feature type="compositionally biased region" description="Low complexity" evidence="1">
    <location>
        <begin position="102"/>
        <end position="115"/>
    </location>
</feature>
<accession>A0A510XT84</accession>
<dbReference type="EMBL" id="BJUM01000008">
    <property type="protein sequence ID" value="GEK54238.1"/>
    <property type="molecule type" value="Genomic_DNA"/>
</dbReference>